<dbReference type="Proteomes" id="UP000316096">
    <property type="component" value="Unassembled WGS sequence"/>
</dbReference>
<evidence type="ECO:0000256" key="8">
    <source>
        <dbReference type="SAM" id="Phobius"/>
    </source>
</evidence>
<protein>
    <submittedName>
        <fullName evidence="10">EmrB/QacA subfamily drug resistance transporter</fullName>
    </submittedName>
</protein>
<evidence type="ECO:0000256" key="2">
    <source>
        <dbReference type="ARBA" id="ARBA00007520"/>
    </source>
</evidence>
<name>A0A543C1F3_9ACTN</name>
<comment type="subcellular location">
    <subcellularLocation>
        <location evidence="1">Cell membrane</location>
        <topology evidence="1">Multi-pass membrane protein</topology>
    </subcellularLocation>
</comment>
<dbReference type="InterPro" id="IPR036388">
    <property type="entry name" value="WH-like_DNA-bd_sf"/>
</dbReference>
<feature type="transmembrane region" description="Helical" evidence="8">
    <location>
        <begin position="204"/>
        <end position="224"/>
    </location>
</feature>
<dbReference type="PANTHER" id="PTHR23501">
    <property type="entry name" value="MAJOR FACILITATOR SUPERFAMILY"/>
    <property type="match status" value="1"/>
</dbReference>
<evidence type="ECO:0000256" key="7">
    <source>
        <dbReference type="ARBA" id="ARBA00023136"/>
    </source>
</evidence>
<feature type="transmembrane region" description="Helical" evidence="8">
    <location>
        <begin position="308"/>
        <end position="325"/>
    </location>
</feature>
<feature type="transmembrane region" description="Helical" evidence="8">
    <location>
        <begin position="16"/>
        <end position="40"/>
    </location>
</feature>
<feature type="transmembrane region" description="Helical" evidence="8">
    <location>
        <begin position="273"/>
        <end position="296"/>
    </location>
</feature>
<feature type="transmembrane region" description="Helical" evidence="8">
    <location>
        <begin position="337"/>
        <end position="357"/>
    </location>
</feature>
<dbReference type="GO" id="GO:0003700">
    <property type="term" value="F:DNA-binding transcription factor activity"/>
    <property type="evidence" value="ECO:0007669"/>
    <property type="project" value="InterPro"/>
</dbReference>
<keyword evidence="3" id="KW-0813">Transport</keyword>
<dbReference type="OrthoDB" id="4082704at2"/>
<keyword evidence="4" id="KW-1003">Cell membrane</keyword>
<feature type="transmembrane region" description="Helical" evidence="8">
    <location>
        <begin position="83"/>
        <end position="102"/>
    </location>
</feature>
<dbReference type="InterPro" id="IPR036259">
    <property type="entry name" value="MFS_trans_sf"/>
</dbReference>
<dbReference type="PANTHER" id="PTHR23501:SF197">
    <property type="entry name" value="COMD"/>
    <property type="match status" value="1"/>
</dbReference>
<dbReference type="EMBL" id="VFOZ01000002">
    <property type="protein sequence ID" value="TQL90901.1"/>
    <property type="molecule type" value="Genomic_DNA"/>
</dbReference>
<evidence type="ECO:0000256" key="4">
    <source>
        <dbReference type="ARBA" id="ARBA00022475"/>
    </source>
</evidence>
<dbReference type="RefSeq" id="WP_141962862.1">
    <property type="nucleotide sequence ID" value="NZ_VFOZ01000002.1"/>
</dbReference>
<dbReference type="Gene3D" id="1.10.10.10">
    <property type="entry name" value="Winged helix-like DNA-binding domain superfamily/Winged helix DNA-binding domain"/>
    <property type="match status" value="1"/>
</dbReference>
<feature type="transmembrane region" description="Helical" evidence="8">
    <location>
        <begin position="363"/>
        <end position="387"/>
    </location>
</feature>
<feature type="transmembrane region" description="Helical" evidence="8">
    <location>
        <begin position="399"/>
        <end position="423"/>
    </location>
</feature>
<feature type="transmembrane region" description="Helical" evidence="8">
    <location>
        <begin position="230"/>
        <end position="252"/>
    </location>
</feature>
<keyword evidence="11" id="KW-1185">Reference proteome</keyword>
<evidence type="ECO:0000256" key="6">
    <source>
        <dbReference type="ARBA" id="ARBA00022989"/>
    </source>
</evidence>
<dbReference type="CDD" id="cd17502">
    <property type="entry name" value="MFS_Azr1_MDR_like"/>
    <property type="match status" value="1"/>
</dbReference>
<evidence type="ECO:0000256" key="5">
    <source>
        <dbReference type="ARBA" id="ARBA00022692"/>
    </source>
</evidence>
<dbReference type="Gene3D" id="1.20.1720.10">
    <property type="entry name" value="Multidrug resistance protein D"/>
    <property type="match status" value="1"/>
</dbReference>
<dbReference type="FunFam" id="1.20.1720.10:FF:000004">
    <property type="entry name" value="EmrB/QacA family drug resistance transporter"/>
    <property type="match status" value="1"/>
</dbReference>
<keyword evidence="7 8" id="KW-0472">Membrane</keyword>
<feature type="transmembrane region" description="Helical" evidence="8">
    <location>
        <begin position="171"/>
        <end position="192"/>
    </location>
</feature>
<gene>
    <name evidence="10" type="ORF">FB559_8218</name>
</gene>
<proteinExistence type="inferred from homology"/>
<dbReference type="InterPro" id="IPR000835">
    <property type="entry name" value="HTH_MarR-typ"/>
</dbReference>
<dbReference type="SUPFAM" id="SSF103473">
    <property type="entry name" value="MFS general substrate transporter"/>
    <property type="match status" value="1"/>
</dbReference>
<comment type="similarity">
    <text evidence="2">Belongs to the major facilitator superfamily. TCR/Tet family.</text>
</comment>
<feature type="transmembrane region" description="Helical" evidence="8">
    <location>
        <begin position="52"/>
        <end position="71"/>
    </location>
</feature>
<dbReference type="InterPro" id="IPR011701">
    <property type="entry name" value="MFS"/>
</dbReference>
<accession>A0A543C1F3</accession>
<dbReference type="GO" id="GO:0022857">
    <property type="term" value="F:transmembrane transporter activity"/>
    <property type="evidence" value="ECO:0007669"/>
    <property type="project" value="InterPro"/>
</dbReference>
<evidence type="ECO:0000313" key="11">
    <source>
        <dbReference type="Proteomes" id="UP000316096"/>
    </source>
</evidence>
<dbReference type="PRINTS" id="PR01036">
    <property type="entry name" value="TCRTETB"/>
</dbReference>
<dbReference type="InterPro" id="IPR020846">
    <property type="entry name" value="MFS_dom"/>
</dbReference>
<dbReference type="InterPro" id="IPR004638">
    <property type="entry name" value="EmrB-like"/>
</dbReference>
<keyword evidence="6 8" id="KW-1133">Transmembrane helix</keyword>
<dbReference type="NCBIfam" id="TIGR00711">
    <property type="entry name" value="efflux_EmrB"/>
    <property type="match status" value="1"/>
</dbReference>
<feature type="transmembrane region" description="Helical" evidence="8">
    <location>
        <begin position="477"/>
        <end position="495"/>
    </location>
</feature>
<evidence type="ECO:0000256" key="3">
    <source>
        <dbReference type="ARBA" id="ARBA00022448"/>
    </source>
</evidence>
<dbReference type="PROSITE" id="PS50850">
    <property type="entry name" value="MFS"/>
    <property type="match status" value="1"/>
</dbReference>
<evidence type="ECO:0000256" key="1">
    <source>
        <dbReference type="ARBA" id="ARBA00004651"/>
    </source>
</evidence>
<evidence type="ECO:0000313" key="10">
    <source>
        <dbReference type="EMBL" id="TQL90901.1"/>
    </source>
</evidence>
<keyword evidence="5 8" id="KW-0812">Transmembrane</keyword>
<dbReference type="AlphaFoldDB" id="A0A543C1F3"/>
<dbReference type="GO" id="GO:0005886">
    <property type="term" value="C:plasma membrane"/>
    <property type="evidence" value="ECO:0007669"/>
    <property type="project" value="UniProtKB-SubCell"/>
</dbReference>
<dbReference type="Pfam" id="PF07690">
    <property type="entry name" value="MFS_1"/>
    <property type="match status" value="1"/>
</dbReference>
<organism evidence="10 11">
    <name type="scientific">Actinoallomurus bryophytorum</name>
    <dbReference type="NCBI Taxonomy" id="1490222"/>
    <lineage>
        <taxon>Bacteria</taxon>
        <taxon>Bacillati</taxon>
        <taxon>Actinomycetota</taxon>
        <taxon>Actinomycetes</taxon>
        <taxon>Streptosporangiales</taxon>
        <taxon>Thermomonosporaceae</taxon>
        <taxon>Actinoallomurus</taxon>
    </lineage>
</organism>
<feature type="transmembrane region" description="Helical" evidence="8">
    <location>
        <begin position="108"/>
        <end position="129"/>
    </location>
</feature>
<feature type="transmembrane region" description="Helical" evidence="8">
    <location>
        <begin position="141"/>
        <end position="159"/>
    </location>
</feature>
<dbReference type="Gene3D" id="1.20.1250.20">
    <property type="entry name" value="MFS general substrate transporter like domains"/>
    <property type="match status" value="1"/>
</dbReference>
<dbReference type="InterPro" id="IPR036390">
    <property type="entry name" value="WH_DNA-bd_sf"/>
</dbReference>
<comment type="caution">
    <text evidence="10">The sequence shown here is derived from an EMBL/GenBank/DDBJ whole genome shotgun (WGS) entry which is preliminary data.</text>
</comment>
<sequence length="673" mass="71823">MSVEATPQRDEMRGRWVVLGALMLAMLLAALDQTIVSTALPTIVSDLGGFSHLSWVVTAYLLATTASTPLWGKLGDQYGRKPLFISAIVVFLAGSVLCGIAWSMGSLIGFRAMQGVGGGGLMVLAQAIVGDVVPPRERGRYQGVFGAVFGVASVVGPLLGGLFVDHLSWRWVFYVNLPIGVLALVVITAVLRGGGERRHHTIDYLGTALLAGAAVCLVLMTTWAGSQYPWGSWQIIGLGTAAVVLAVAWGLVERRAAEPVLPLHLFRKPVFSLGSAIGFVVGFAMFGALTFLPIFLQVVHGISPTLSGVHLLPMMAGLLVTSILSGQLISRTGHYRVFPILGTAVTATGLFLLSQMSEHTSTLVMSCYFCVLGFGLGLVLQVLIIAVQNAVDYEDLGAATSGVSFFRSIGGSFGVAVFGSIFANRLAANTADALRGARLPAGFDPDTIRRDPKVVATFPPQVAAKVLHAYSLSIQSVFAWAVPVAILAFVLTWFLRENPLRMTSQASDLGEGLGGAPTERSSRHEIERALSQLMRRDARAEEMYARLGTLAGVDLPPGSMWALCRIARDGSVRGTDLAERAEVTVDEGRPYTDRLVSAGLVDREDGTLRITETGRAVADRLVETRREALERMCDGWHPEDHPELAGLLRGLAADSLGNAGDRALVREAADRRP</sequence>
<reference evidence="10 11" key="1">
    <citation type="submission" date="2019-06" db="EMBL/GenBank/DDBJ databases">
        <title>Sequencing the genomes of 1000 actinobacteria strains.</title>
        <authorList>
            <person name="Klenk H.-P."/>
        </authorList>
    </citation>
    <scope>NUCLEOTIDE SEQUENCE [LARGE SCALE GENOMIC DNA]</scope>
    <source>
        <strain evidence="10 11">DSM 102200</strain>
    </source>
</reference>
<evidence type="ECO:0000259" key="9">
    <source>
        <dbReference type="PROSITE" id="PS50850"/>
    </source>
</evidence>
<dbReference type="SMART" id="SM00347">
    <property type="entry name" value="HTH_MARR"/>
    <property type="match status" value="1"/>
</dbReference>
<feature type="domain" description="Major facilitator superfamily (MFS) profile" evidence="9">
    <location>
        <begin position="18"/>
        <end position="500"/>
    </location>
</feature>
<dbReference type="SUPFAM" id="SSF46785">
    <property type="entry name" value="Winged helix' DNA-binding domain"/>
    <property type="match status" value="1"/>
</dbReference>